<comment type="caution">
    <text evidence="6">The sequence shown here is derived from an EMBL/GenBank/DDBJ whole genome shotgun (WGS) entry which is preliminary data.</text>
</comment>
<feature type="transmembrane region" description="Helical" evidence="4">
    <location>
        <begin position="203"/>
        <end position="223"/>
    </location>
</feature>
<gene>
    <name evidence="6" type="ORF">BJX67DRAFT_385578</name>
</gene>
<feature type="transmembrane region" description="Helical" evidence="4">
    <location>
        <begin position="85"/>
        <end position="107"/>
    </location>
</feature>
<evidence type="ECO:0000256" key="4">
    <source>
        <dbReference type="SAM" id="Phobius"/>
    </source>
</evidence>
<feature type="transmembrane region" description="Helical" evidence="4">
    <location>
        <begin position="281"/>
        <end position="300"/>
    </location>
</feature>
<feature type="transmembrane region" description="Helical" evidence="4">
    <location>
        <begin position="342"/>
        <end position="361"/>
    </location>
</feature>
<dbReference type="RefSeq" id="XP_070881416.1">
    <property type="nucleotide sequence ID" value="XM_071033892.1"/>
</dbReference>
<feature type="transmembrane region" description="Helical" evidence="4">
    <location>
        <begin position="244"/>
        <end position="269"/>
    </location>
</feature>
<feature type="domain" description="Major facilitator superfamily (MFS) profile" evidence="5">
    <location>
        <begin position="245"/>
        <end position="436"/>
    </location>
</feature>
<evidence type="ECO:0000259" key="5">
    <source>
        <dbReference type="PROSITE" id="PS50850"/>
    </source>
</evidence>
<feature type="transmembrane region" description="Helical" evidence="4">
    <location>
        <begin position="144"/>
        <end position="163"/>
    </location>
</feature>
<protein>
    <submittedName>
        <fullName evidence="6">Monocarboxylate permease-like protein, mch4</fullName>
    </submittedName>
</protein>
<dbReference type="Gene3D" id="1.20.1250.20">
    <property type="entry name" value="MFS general substrate transporter like domains"/>
    <property type="match status" value="2"/>
</dbReference>
<dbReference type="PANTHER" id="PTHR11360">
    <property type="entry name" value="MONOCARBOXYLATE TRANSPORTER"/>
    <property type="match status" value="1"/>
</dbReference>
<dbReference type="InterPro" id="IPR050327">
    <property type="entry name" value="Proton-linked_MCT"/>
</dbReference>
<dbReference type="SUPFAM" id="SSF103473">
    <property type="entry name" value="MFS general substrate transporter"/>
    <property type="match status" value="1"/>
</dbReference>
<feature type="compositionally biased region" description="Low complexity" evidence="3">
    <location>
        <begin position="11"/>
        <end position="20"/>
    </location>
</feature>
<feature type="transmembrane region" description="Helical" evidence="4">
    <location>
        <begin position="373"/>
        <end position="394"/>
    </location>
</feature>
<feature type="transmembrane region" description="Helical" evidence="4">
    <location>
        <begin position="406"/>
        <end position="426"/>
    </location>
</feature>
<dbReference type="GeneID" id="98148964"/>
<feature type="region of interest" description="Disordered" evidence="3">
    <location>
        <begin position="1"/>
        <end position="36"/>
    </location>
</feature>
<dbReference type="InterPro" id="IPR011701">
    <property type="entry name" value="MFS"/>
</dbReference>
<reference evidence="6 7" key="1">
    <citation type="submission" date="2024-07" db="EMBL/GenBank/DDBJ databases">
        <title>Section-level genome sequencing and comparative genomics of Aspergillus sections Usti and Cavernicolus.</title>
        <authorList>
            <consortium name="Lawrence Berkeley National Laboratory"/>
            <person name="Nybo J.L."/>
            <person name="Vesth T.C."/>
            <person name="Theobald S."/>
            <person name="Frisvad J.C."/>
            <person name="Larsen T.O."/>
            <person name="Kjaerboelling I."/>
            <person name="Rothschild-Mancinelli K."/>
            <person name="Lyhne E.K."/>
            <person name="Kogle M.E."/>
            <person name="Barry K."/>
            <person name="Clum A."/>
            <person name="Na H."/>
            <person name="Ledsgaard L."/>
            <person name="Lin J."/>
            <person name="Lipzen A."/>
            <person name="Kuo A."/>
            <person name="Riley R."/>
            <person name="Mondo S."/>
            <person name="Labutti K."/>
            <person name="Haridas S."/>
            <person name="Pangalinan J."/>
            <person name="Salamov A.A."/>
            <person name="Simmons B.A."/>
            <person name="Magnuson J.K."/>
            <person name="Chen J."/>
            <person name="Drula E."/>
            <person name="Henrissat B."/>
            <person name="Wiebenga A."/>
            <person name="Lubbers R.J."/>
            <person name="Gomes A.C."/>
            <person name="Macurrencykelacurrency M.R."/>
            <person name="Stajich J."/>
            <person name="Grigoriev I.V."/>
            <person name="Mortensen U.H."/>
            <person name="De Vries R.P."/>
            <person name="Baker S.E."/>
            <person name="Andersen M.R."/>
        </authorList>
    </citation>
    <scope>NUCLEOTIDE SEQUENCE [LARGE SCALE GENOMIC DNA]</scope>
    <source>
        <strain evidence="6 7">CBS 449.75</strain>
    </source>
</reference>
<dbReference type="Proteomes" id="UP001610432">
    <property type="component" value="Unassembled WGS sequence"/>
</dbReference>
<dbReference type="InterPro" id="IPR020846">
    <property type="entry name" value="MFS_dom"/>
</dbReference>
<keyword evidence="7" id="KW-1185">Reference proteome</keyword>
<comment type="similarity">
    <text evidence="2">Belongs to the major facilitator superfamily. Monocarboxylate porter (TC 2.A.1.13) family.</text>
</comment>
<feature type="compositionally biased region" description="Pro residues" evidence="3">
    <location>
        <begin position="27"/>
        <end position="36"/>
    </location>
</feature>
<dbReference type="Pfam" id="PF07690">
    <property type="entry name" value="MFS_1"/>
    <property type="match status" value="1"/>
</dbReference>
<keyword evidence="4" id="KW-0812">Transmembrane</keyword>
<accession>A0ABR4LGC7</accession>
<feature type="transmembrane region" description="Helical" evidence="4">
    <location>
        <begin position="170"/>
        <end position="191"/>
    </location>
</feature>
<evidence type="ECO:0000256" key="2">
    <source>
        <dbReference type="ARBA" id="ARBA00006727"/>
    </source>
</evidence>
<evidence type="ECO:0000256" key="3">
    <source>
        <dbReference type="SAM" id="MobiDB-lite"/>
    </source>
</evidence>
<comment type="subcellular location">
    <subcellularLocation>
        <location evidence="1">Membrane</location>
        <topology evidence="1">Multi-pass membrane protein</topology>
    </subcellularLocation>
</comment>
<dbReference type="PROSITE" id="PS50850">
    <property type="entry name" value="MFS"/>
    <property type="match status" value="1"/>
</dbReference>
<organism evidence="6 7">
    <name type="scientific">Aspergillus lucknowensis</name>
    <dbReference type="NCBI Taxonomy" id="176173"/>
    <lineage>
        <taxon>Eukaryota</taxon>
        <taxon>Fungi</taxon>
        <taxon>Dikarya</taxon>
        <taxon>Ascomycota</taxon>
        <taxon>Pezizomycotina</taxon>
        <taxon>Eurotiomycetes</taxon>
        <taxon>Eurotiomycetidae</taxon>
        <taxon>Eurotiales</taxon>
        <taxon>Aspergillaceae</taxon>
        <taxon>Aspergillus</taxon>
        <taxon>Aspergillus subgen. Nidulantes</taxon>
    </lineage>
</organism>
<dbReference type="InterPro" id="IPR036259">
    <property type="entry name" value="MFS_trans_sf"/>
</dbReference>
<proteinExistence type="inferred from homology"/>
<dbReference type="EMBL" id="JBFXLQ010000067">
    <property type="protein sequence ID" value="KAL2862437.1"/>
    <property type="molecule type" value="Genomic_DNA"/>
</dbReference>
<feature type="transmembrane region" description="Helical" evidence="4">
    <location>
        <begin position="114"/>
        <end position="132"/>
    </location>
</feature>
<feature type="transmembrane region" description="Helical" evidence="4">
    <location>
        <begin position="44"/>
        <end position="65"/>
    </location>
</feature>
<feature type="transmembrane region" description="Helical" evidence="4">
    <location>
        <begin position="307"/>
        <end position="330"/>
    </location>
</feature>
<sequence length="436" mass="46190">MAVQPSAQDAPPQTNTSTSNETEEKPTPPLPAPPSAPPDGGLMAWLQVAAGFVLFFNTWGMINTFAVFQTYYESGALFEASSSNISWIGSIQSFLLQLTGLVAGPIYDRGHLRLLLVTGSFLIVFGLMMLSLCTEFWQALLAQAFSIGIGGGLLFTPTVSLLPTWFRTRIGLAVGIASSGSSLGGIIYPIVFNRLLNQIGFPWAVRTLSFLALATFILPLCVMRTRIAIPKPRAAIDISAFTDTAFMLFTLSVLILFIGNAVLIFYISFYPENRGFTDPSLAFYMVAIFNAGSVFGRIAPNALSDRIGVFNTIVPMTLFLGVTVLCMLGVHNAAGMIVESVVTGFFSGVVVAMPPVCFRMLTKDPSMIGTRIGQGFAIGGLGLLAGGPSAGSILGGSEPLDWTGLWVYGGVSGCVAAVVMSGVRVLKGGFTLSVKV</sequence>
<keyword evidence="4" id="KW-1133">Transmembrane helix</keyword>
<evidence type="ECO:0000313" key="7">
    <source>
        <dbReference type="Proteomes" id="UP001610432"/>
    </source>
</evidence>
<evidence type="ECO:0000256" key="1">
    <source>
        <dbReference type="ARBA" id="ARBA00004141"/>
    </source>
</evidence>
<name>A0ABR4LGC7_9EURO</name>
<dbReference type="PANTHER" id="PTHR11360:SF234">
    <property type="entry name" value="MFS-TYPE TRANSPORTER DBAD-RELATED"/>
    <property type="match status" value="1"/>
</dbReference>
<evidence type="ECO:0000313" key="6">
    <source>
        <dbReference type="EMBL" id="KAL2862437.1"/>
    </source>
</evidence>
<keyword evidence="4" id="KW-0472">Membrane</keyword>